<evidence type="ECO:0000313" key="3">
    <source>
        <dbReference type="Proteomes" id="UP000799764"/>
    </source>
</evidence>
<accession>A0A9P4PN07</accession>
<evidence type="ECO:0000313" key="2">
    <source>
        <dbReference type="EMBL" id="KAF2446133.1"/>
    </source>
</evidence>
<comment type="caution">
    <text evidence="2">The sequence shown here is derived from an EMBL/GenBank/DDBJ whole genome shotgun (WGS) entry which is preliminary data.</text>
</comment>
<dbReference type="GO" id="GO:0005634">
    <property type="term" value="C:nucleus"/>
    <property type="evidence" value="ECO:0007669"/>
    <property type="project" value="TreeGrafter"/>
</dbReference>
<dbReference type="GO" id="GO:0004674">
    <property type="term" value="F:protein serine/threonine kinase activity"/>
    <property type="evidence" value="ECO:0007669"/>
    <property type="project" value="TreeGrafter"/>
</dbReference>
<dbReference type="InterPro" id="IPR011009">
    <property type="entry name" value="Kinase-like_dom_sf"/>
</dbReference>
<dbReference type="OrthoDB" id="4062651at2759"/>
<dbReference type="Proteomes" id="UP000799764">
    <property type="component" value="Unassembled WGS sequence"/>
</dbReference>
<dbReference type="AlphaFoldDB" id="A0A9P4PN07"/>
<dbReference type="PROSITE" id="PS00108">
    <property type="entry name" value="PROTEIN_KINASE_ST"/>
    <property type="match status" value="1"/>
</dbReference>
<evidence type="ECO:0000259" key="1">
    <source>
        <dbReference type="PROSITE" id="PS50011"/>
    </source>
</evidence>
<dbReference type="SMART" id="SM00220">
    <property type="entry name" value="S_TKc"/>
    <property type="match status" value="1"/>
</dbReference>
<dbReference type="GO" id="GO:0044773">
    <property type="term" value="P:mitotic DNA damage checkpoint signaling"/>
    <property type="evidence" value="ECO:0007669"/>
    <property type="project" value="TreeGrafter"/>
</dbReference>
<gene>
    <name evidence="2" type="ORF">P171DRAFT_430349</name>
</gene>
<keyword evidence="2" id="KW-0418">Kinase</keyword>
<dbReference type="PROSITE" id="PS50011">
    <property type="entry name" value="PROTEIN_KINASE_DOM"/>
    <property type="match status" value="1"/>
</dbReference>
<sequence>MAAITRIVGESGRRYLVERILQEKSGPLGRVCLALAGNQQYVLKSVSNNDFKYFQAMFNDLQKSPYIRVANDTIPDQSMFAYTYFKDHLLSFAQKDVPLPSIKRILRDSLRGIATLHEKGIVHTDIKPNNIMVNWDEINGNTTIRQVQIADTEDAAYVPDDSAIVGRQVGNWMWRSPEAHASGQVHKPSDIFSFGVVCIYALTKRVIFAVSDEELNEGEEKLAVVLERQLSYFSDLESLGGLLQHLGDSPWAQIFTVIEEGFNQELPRAPFALWKDIDPVFKELVGKMTNIDPKRRITAHAALSHRWFADV</sequence>
<dbReference type="EMBL" id="MU001498">
    <property type="protein sequence ID" value="KAF2446133.1"/>
    <property type="molecule type" value="Genomic_DNA"/>
</dbReference>
<dbReference type="InterPro" id="IPR008271">
    <property type="entry name" value="Ser/Thr_kinase_AS"/>
</dbReference>
<feature type="non-terminal residue" evidence="2">
    <location>
        <position position="311"/>
    </location>
</feature>
<name>A0A9P4PN07_9PLEO</name>
<organism evidence="2 3">
    <name type="scientific">Karstenula rhodostoma CBS 690.94</name>
    <dbReference type="NCBI Taxonomy" id="1392251"/>
    <lineage>
        <taxon>Eukaryota</taxon>
        <taxon>Fungi</taxon>
        <taxon>Dikarya</taxon>
        <taxon>Ascomycota</taxon>
        <taxon>Pezizomycotina</taxon>
        <taxon>Dothideomycetes</taxon>
        <taxon>Pleosporomycetidae</taxon>
        <taxon>Pleosporales</taxon>
        <taxon>Massarineae</taxon>
        <taxon>Didymosphaeriaceae</taxon>
        <taxon>Karstenula</taxon>
    </lineage>
</organism>
<dbReference type="PANTHER" id="PTHR44167">
    <property type="entry name" value="OVARIAN-SPECIFIC SERINE/THREONINE-PROTEIN KINASE LOK-RELATED"/>
    <property type="match status" value="1"/>
</dbReference>
<feature type="domain" description="Protein kinase" evidence="1">
    <location>
        <begin position="1"/>
        <end position="308"/>
    </location>
</feature>
<proteinExistence type="predicted"/>
<protein>
    <submittedName>
        <fullName evidence="2">Kinase-like protein</fullName>
    </submittedName>
</protein>
<keyword evidence="2" id="KW-0808">Transferase</keyword>
<keyword evidence="3" id="KW-1185">Reference proteome</keyword>
<dbReference type="PANTHER" id="PTHR44167:SF30">
    <property type="entry name" value="PHOSPHORYLASE KINASE"/>
    <property type="match status" value="1"/>
</dbReference>
<dbReference type="SUPFAM" id="SSF56112">
    <property type="entry name" value="Protein kinase-like (PK-like)"/>
    <property type="match status" value="1"/>
</dbReference>
<dbReference type="Gene3D" id="1.10.510.10">
    <property type="entry name" value="Transferase(Phosphotransferase) domain 1"/>
    <property type="match status" value="1"/>
</dbReference>
<dbReference type="GO" id="GO:0005524">
    <property type="term" value="F:ATP binding"/>
    <property type="evidence" value="ECO:0007669"/>
    <property type="project" value="InterPro"/>
</dbReference>
<reference evidence="2" key="1">
    <citation type="journal article" date="2020" name="Stud. Mycol.">
        <title>101 Dothideomycetes genomes: a test case for predicting lifestyles and emergence of pathogens.</title>
        <authorList>
            <person name="Haridas S."/>
            <person name="Albert R."/>
            <person name="Binder M."/>
            <person name="Bloem J."/>
            <person name="Labutti K."/>
            <person name="Salamov A."/>
            <person name="Andreopoulos B."/>
            <person name="Baker S."/>
            <person name="Barry K."/>
            <person name="Bills G."/>
            <person name="Bluhm B."/>
            <person name="Cannon C."/>
            <person name="Castanera R."/>
            <person name="Culley D."/>
            <person name="Daum C."/>
            <person name="Ezra D."/>
            <person name="Gonzalez J."/>
            <person name="Henrissat B."/>
            <person name="Kuo A."/>
            <person name="Liang C."/>
            <person name="Lipzen A."/>
            <person name="Lutzoni F."/>
            <person name="Magnuson J."/>
            <person name="Mondo S."/>
            <person name="Nolan M."/>
            <person name="Ohm R."/>
            <person name="Pangilinan J."/>
            <person name="Park H.-J."/>
            <person name="Ramirez L."/>
            <person name="Alfaro M."/>
            <person name="Sun H."/>
            <person name="Tritt A."/>
            <person name="Yoshinaga Y."/>
            <person name="Zwiers L.-H."/>
            <person name="Turgeon B."/>
            <person name="Goodwin S."/>
            <person name="Spatafora J."/>
            <person name="Crous P."/>
            <person name="Grigoriev I."/>
        </authorList>
    </citation>
    <scope>NUCLEOTIDE SEQUENCE</scope>
    <source>
        <strain evidence="2">CBS 690.94</strain>
    </source>
</reference>
<dbReference type="Pfam" id="PF00069">
    <property type="entry name" value="Pkinase"/>
    <property type="match status" value="1"/>
</dbReference>
<dbReference type="InterPro" id="IPR000719">
    <property type="entry name" value="Prot_kinase_dom"/>
</dbReference>